<dbReference type="Proteomes" id="UP001237194">
    <property type="component" value="Unassembled WGS sequence"/>
</dbReference>
<evidence type="ECO:0000313" key="6">
    <source>
        <dbReference type="Proteomes" id="UP001237194"/>
    </source>
</evidence>
<dbReference type="InterPro" id="IPR029056">
    <property type="entry name" value="Ribokinase-like"/>
</dbReference>
<evidence type="ECO:0000313" key="5">
    <source>
        <dbReference type="EMBL" id="MDJ1642727.1"/>
    </source>
</evidence>
<comment type="caution">
    <text evidence="5">The sequence shown here is derived from an EMBL/GenBank/DDBJ whole genome shotgun (WGS) entry which is preliminary data.</text>
</comment>
<evidence type="ECO:0000256" key="2">
    <source>
        <dbReference type="ARBA" id="ARBA00022679"/>
    </source>
</evidence>
<dbReference type="RefSeq" id="WP_283896666.1">
    <property type="nucleotide sequence ID" value="NZ_JARWAF010000009.1"/>
</dbReference>
<sequence>DDLIHVDPVRPTGLFLRETPDSGERRVAYYRAGSAASALDEDRAQLLAPPRAPRALVVSGLTASLGEGPRRLMHRLVTQAAAAGTSVVLDANLRPALGTEEALRTMTPLLPYVDLLILGDDESGPLLGATEPTDVLATARDAGAAETVLKGGERGCWLWDDGVRHIPAHPTHAVDTVGAGDAFLGGYLAARLSGAPATAAAHLGARIAAGVVARTGDTEGLPDPLTAPTLLRKALDDRF</sequence>
<keyword evidence="2" id="KW-0808">Transferase</keyword>
<dbReference type="EMBL" id="JARWAF010000009">
    <property type="protein sequence ID" value="MDJ1642727.1"/>
    <property type="molecule type" value="Genomic_DNA"/>
</dbReference>
<dbReference type="SUPFAM" id="SSF53613">
    <property type="entry name" value="Ribokinase-like"/>
    <property type="match status" value="1"/>
</dbReference>
<organism evidence="5 6">
    <name type="scientific">Streptomyces pakalii</name>
    <dbReference type="NCBI Taxonomy" id="3036494"/>
    <lineage>
        <taxon>Bacteria</taxon>
        <taxon>Bacillati</taxon>
        <taxon>Actinomycetota</taxon>
        <taxon>Actinomycetes</taxon>
        <taxon>Kitasatosporales</taxon>
        <taxon>Streptomycetaceae</taxon>
        <taxon>Streptomyces</taxon>
    </lineage>
</organism>
<feature type="non-terminal residue" evidence="5">
    <location>
        <position position="1"/>
    </location>
</feature>
<dbReference type="Pfam" id="PF00294">
    <property type="entry name" value="PfkB"/>
    <property type="match status" value="1"/>
</dbReference>
<protein>
    <submittedName>
        <fullName evidence="5">Sugar kinase</fullName>
    </submittedName>
</protein>
<dbReference type="PANTHER" id="PTHR43085">
    <property type="entry name" value="HEXOKINASE FAMILY MEMBER"/>
    <property type="match status" value="1"/>
</dbReference>
<evidence type="ECO:0000256" key="3">
    <source>
        <dbReference type="ARBA" id="ARBA00022777"/>
    </source>
</evidence>
<dbReference type="GO" id="GO:0016301">
    <property type="term" value="F:kinase activity"/>
    <property type="evidence" value="ECO:0007669"/>
    <property type="project" value="UniProtKB-KW"/>
</dbReference>
<dbReference type="Gene3D" id="3.40.1190.20">
    <property type="match status" value="1"/>
</dbReference>
<dbReference type="PROSITE" id="PS00584">
    <property type="entry name" value="PFKB_KINASES_2"/>
    <property type="match status" value="1"/>
</dbReference>
<reference evidence="5 6" key="1">
    <citation type="submission" date="2023-04" db="EMBL/GenBank/DDBJ databases">
        <title>A novel species of the genus Streptomyces: Streptomyces pakalii sp. nov. isolated from a Mexican soil jungle.</title>
        <authorList>
            <person name="Chavez-Hernandez M.A."/>
            <person name="Ortiz-Alvarez J."/>
            <person name="Villa-Tanaca L."/>
            <person name="Hernandez-Rodriguez C."/>
        </authorList>
    </citation>
    <scope>NUCLEOTIDE SEQUENCE [LARGE SCALE GENOMIC DNA]</scope>
    <source>
        <strain evidence="5 6">ENCB-J15</strain>
    </source>
</reference>
<feature type="domain" description="Carbohydrate kinase PfkB" evidence="4">
    <location>
        <begin position="4"/>
        <end position="223"/>
    </location>
</feature>
<dbReference type="InterPro" id="IPR002173">
    <property type="entry name" value="Carboh/pur_kinase_PfkB_CS"/>
</dbReference>
<accession>A0ABT7DAA1</accession>
<keyword evidence="3 5" id="KW-0418">Kinase</keyword>
<evidence type="ECO:0000259" key="4">
    <source>
        <dbReference type="Pfam" id="PF00294"/>
    </source>
</evidence>
<evidence type="ECO:0000256" key="1">
    <source>
        <dbReference type="ARBA" id="ARBA00010688"/>
    </source>
</evidence>
<proteinExistence type="inferred from homology"/>
<comment type="similarity">
    <text evidence="1">Belongs to the carbohydrate kinase PfkB family.</text>
</comment>
<dbReference type="InterPro" id="IPR050306">
    <property type="entry name" value="PfkB_Carbo_kinase"/>
</dbReference>
<dbReference type="CDD" id="cd01166">
    <property type="entry name" value="KdgK"/>
    <property type="match status" value="1"/>
</dbReference>
<keyword evidence="6" id="KW-1185">Reference proteome</keyword>
<dbReference type="PANTHER" id="PTHR43085:SF15">
    <property type="entry name" value="2-DEHYDRO-3-DEOXYGLUCONOKINASE"/>
    <property type="match status" value="1"/>
</dbReference>
<dbReference type="InterPro" id="IPR011611">
    <property type="entry name" value="PfkB_dom"/>
</dbReference>
<gene>
    <name evidence="5" type="ORF">P5W92_20285</name>
</gene>
<name>A0ABT7DAA1_9ACTN</name>